<name>A0A1A9KE93_9PSED</name>
<dbReference type="InterPro" id="IPR011701">
    <property type="entry name" value="MFS"/>
</dbReference>
<dbReference type="PROSITE" id="PS50850">
    <property type="entry name" value="MFS"/>
    <property type="match status" value="1"/>
</dbReference>
<evidence type="ECO:0000256" key="2">
    <source>
        <dbReference type="ARBA" id="ARBA00022692"/>
    </source>
</evidence>
<evidence type="ECO:0000256" key="4">
    <source>
        <dbReference type="ARBA" id="ARBA00023136"/>
    </source>
</evidence>
<gene>
    <name evidence="8" type="ORF">A9C11_15630</name>
</gene>
<feature type="transmembrane region" description="Helical" evidence="6">
    <location>
        <begin position="223"/>
        <end position="243"/>
    </location>
</feature>
<proteinExistence type="predicted"/>
<feature type="transmembrane region" description="Helical" evidence="6">
    <location>
        <begin position="349"/>
        <end position="367"/>
    </location>
</feature>
<evidence type="ECO:0000313" key="9">
    <source>
        <dbReference type="Proteomes" id="UP000077748"/>
    </source>
</evidence>
<protein>
    <submittedName>
        <fullName evidence="8">MFS transporter</fullName>
    </submittedName>
</protein>
<comment type="subcellular location">
    <subcellularLocation>
        <location evidence="1">Membrane</location>
        <topology evidence="1">Multi-pass membrane protein</topology>
    </subcellularLocation>
</comment>
<organism evidence="8 9">
    <name type="scientific">Pseudomonas citronellolis</name>
    <dbReference type="NCBI Taxonomy" id="53408"/>
    <lineage>
        <taxon>Bacteria</taxon>
        <taxon>Pseudomonadati</taxon>
        <taxon>Pseudomonadota</taxon>
        <taxon>Gammaproteobacteria</taxon>
        <taxon>Pseudomonadales</taxon>
        <taxon>Pseudomonadaceae</taxon>
        <taxon>Pseudomonas</taxon>
    </lineage>
</organism>
<feature type="transmembrane region" description="Helical" evidence="6">
    <location>
        <begin position="288"/>
        <end position="309"/>
    </location>
</feature>
<dbReference type="PANTHER" id="PTHR23514:SF13">
    <property type="entry name" value="INNER MEMBRANE PROTEIN YBJJ"/>
    <property type="match status" value="1"/>
</dbReference>
<dbReference type="EMBL" id="CP015878">
    <property type="protein sequence ID" value="ANI15323.1"/>
    <property type="molecule type" value="Genomic_DNA"/>
</dbReference>
<evidence type="ECO:0000256" key="5">
    <source>
        <dbReference type="SAM" id="MobiDB-lite"/>
    </source>
</evidence>
<sequence>MTIRNDTGIARRIHHARLATILGFMMIGGMMYIWSTGVSALRHQLGLAGSAGDLNYGMIAFGIGAGAAAGALFTGRLLDRFGARKVVRVAVILYPLSIIPLGFASDFCFALSVGVLLGVFRGATETALNAHGVQVERFYGRPIMSNFHACFSLGGFLFGLLGSYFAGLQPHSALYPFAITGTLLLLLSLAFSGFMLEKDEVLAQTQSGHATALPAERGEGRPFLLMLGFGLLLLAVMVGEGAVGDWGQEFIHRELGATTAFAGLAISCFTGAEFIGRLIGDRLTQRFGAARVVMASGAVSLAGLVLAQLGDARLALIGFALFGLGMSCLAPLLLSSAGRKDPRNAGRNIGIVNCVGFSGMLVGPAGISLAVDHYGLDVLLFFPMALMLLMTLVGPRLVGSRTPPAAEPVPRGRTRLTGANSI</sequence>
<dbReference type="SUPFAM" id="SSF103473">
    <property type="entry name" value="MFS general substrate transporter"/>
    <property type="match status" value="1"/>
</dbReference>
<feature type="transmembrane region" description="Helical" evidence="6">
    <location>
        <begin position="315"/>
        <end position="337"/>
    </location>
</feature>
<dbReference type="RefSeq" id="WP_064583170.1">
    <property type="nucleotide sequence ID" value="NZ_CP015878.1"/>
</dbReference>
<dbReference type="GO" id="GO:0022857">
    <property type="term" value="F:transmembrane transporter activity"/>
    <property type="evidence" value="ECO:0007669"/>
    <property type="project" value="InterPro"/>
</dbReference>
<evidence type="ECO:0000256" key="6">
    <source>
        <dbReference type="SAM" id="Phobius"/>
    </source>
</evidence>
<reference evidence="8 9" key="1">
    <citation type="submission" date="2016-05" db="EMBL/GenBank/DDBJ databases">
        <title>Genome Sequence of Pseudomonas citronellolis Strain SJTE-3, an Estrogens and Persistent Organic Pollutants degradation strain.</title>
        <authorList>
            <person name="Liang R."/>
        </authorList>
    </citation>
    <scope>NUCLEOTIDE SEQUENCE [LARGE SCALE GENOMIC DNA]</scope>
    <source>
        <strain evidence="8 9">SJTE-3</strain>
    </source>
</reference>
<keyword evidence="3 6" id="KW-1133">Transmembrane helix</keyword>
<feature type="transmembrane region" description="Helical" evidence="6">
    <location>
        <begin position="255"/>
        <end position="276"/>
    </location>
</feature>
<dbReference type="InterPro" id="IPR051788">
    <property type="entry name" value="MFS_Transporter"/>
</dbReference>
<feature type="transmembrane region" description="Helical" evidence="6">
    <location>
        <begin position="16"/>
        <end position="34"/>
    </location>
</feature>
<accession>A0A1A9KE93</accession>
<evidence type="ECO:0000259" key="7">
    <source>
        <dbReference type="PROSITE" id="PS50850"/>
    </source>
</evidence>
<keyword evidence="2 6" id="KW-0812">Transmembrane</keyword>
<dbReference type="InterPro" id="IPR020846">
    <property type="entry name" value="MFS_dom"/>
</dbReference>
<dbReference type="Proteomes" id="UP000077748">
    <property type="component" value="Chromosome"/>
</dbReference>
<feature type="transmembrane region" description="Helical" evidence="6">
    <location>
        <begin position="149"/>
        <end position="167"/>
    </location>
</feature>
<evidence type="ECO:0000256" key="1">
    <source>
        <dbReference type="ARBA" id="ARBA00004141"/>
    </source>
</evidence>
<dbReference type="GO" id="GO:0016020">
    <property type="term" value="C:membrane"/>
    <property type="evidence" value="ECO:0007669"/>
    <property type="project" value="UniProtKB-SubCell"/>
</dbReference>
<dbReference type="Pfam" id="PF07690">
    <property type="entry name" value="MFS_1"/>
    <property type="match status" value="2"/>
</dbReference>
<feature type="transmembrane region" description="Helical" evidence="6">
    <location>
        <begin position="373"/>
        <end position="393"/>
    </location>
</feature>
<keyword evidence="4 6" id="KW-0472">Membrane</keyword>
<dbReference type="Gene3D" id="1.20.1250.20">
    <property type="entry name" value="MFS general substrate transporter like domains"/>
    <property type="match status" value="2"/>
</dbReference>
<dbReference type="InterPro" id="IPR036259">
    <property type="entry name" value="MFS_trans_sf"/>
</dbReference>
<feature type="transmembrane region" description="Helical" evidence="6">
    <location>
        <begin position="54"/>
        <end position="74"/>
    </location>
</feature>
<dbReference type="CDD" id="cd17393">
    <property type="entry name" value="MFS_MosC_like"/>
    <property type="match status" value="1"/>
</dbReference>
<feature type="region of interest" description="Disordered" evidence="5">
    <location>
        <begin position="401"/>
        <end position="422"/>
    </location>
</feature>
<feature type="domain" description="Major facilitator superfamily (MFS) profile" evidence="7">
    <location>
        <begin position="16"/>
        <end position="403"/>
    </location>
</feature>
<dbReference type="AlphaFoldDB" id="A0A1A9KE93"/>
<evidence type="ECO:0000256" key="3">
    <source>
        <dbReference type="ARBA" id="ARBA00022989"/>
    </source>
</evidence>
<evidence type="ECO:0000313" key="8">
    <source>
        <dbReference type="EMBL" id="ANI15323.1"/>
    </source>
</evidence>
<feature type="transmembrane region" description="Helical" evidence="6">
    <location>
        <begin position="173"/>
        <end position="196"/>
    </location>
</feature>
<dbReference type="PANTHER" id="PTHR23514">
    <property type="entry name" value="BYPASS OF STOP CODON PROTEIN 6"/>
    <property type="match status" value="1"/>
</dbReference>